<dbReference type="InterPro" id="IPR050955">
    <property type="entry name" value="Plant_Biomass_Hydrol_Est"/>
</dbReference>
<dbReference type="Pfam" id="PF10503">
    <property type="entry name" value="Esterase_PHB"/>
    <property type="match status" value="1"/>
</dbReference>
<name>A0A158DNL5_9BURK</name>
<evidence type="ECO:0000313" key="5">
    <source>
        <dbReference type="Proteomes" id="UP000054903"/>
    </source>
</evidence>
<reference evidence="4" key="1">
    <citation type="submission" date="2016-01" db="EMBL/GenBank/DDBJ databases">
        <authorList>
            <person name="Peeters C."/>
        </authorList>
    </citation>
    <scope>NUCLEOTIDE SEQUENCE</scope>
    <source>
        <strain evidence="4">LMG 29320</strain>
    </source>
</reference>
<dbReference type="AlphaFoldDB" id="A0A158DNL5"/>
<accession>A0A158DNL5</accession>
<protein>
    <submittedName>
        <fullName evidence="4">PHB depolymerase family esterase</fullName>
    </submittedName>
</protein>
<dbReference type="NCBIfam" id="TIGR01840">
    <property type="entry name" value="esterase_phb"/>
    <property type="match status" value="1"/>
</dbReference>
<dbReference type="STRING" id="1777138.AWB77_05584"/>
<dbReference type="Gene3D" id="3.40.50.1820">
    <property type="entry name" value="alpha/beta hydrolase"/>
    <property type="match status" value="1"/>
</dbReference>
<dbReference type="EMBL" id="FCNX02000017">
    <property type="protein sequence ID" value="SAK96192.1"/>
    <property type="molecule type" value="Genomic_DNA"/>
</dbReference>
<feature type="region of interest" description="Disordered" evidence="3">
    <location>
        <begin position="24"/>
        <end position="73"/>
    </location>
</feature>
<keyword evidence="1" id="KW-0732">Signal</keyword>
<sequence>MPKSLTKLWLRGLRRLVAGQVEPIRTPKPRAAAKPTRAKTATRSKLKSGAATKAAAPRVGTSPAPRESRVRPRASAWARGKWARSYHSAPPTAGRFVNHMSYALYMPPKADAEPMPLVVMLHGCKQNADEFAQGTRINLLADRYGFAVLYPEQSKHDHAHRCWRWYDDSGSGGGGEAASVVSLVNAMIEQHDFDPERVYLAGMSAGAGLSALLAVRYPHMFAAVGLHSGVVFGEANSAIGAMDVMRRGSRSDPVALIDAAVDVRAYPGMPAIIVHGELDSVVTATNAEQLTKQFLRLNGFIDAAGSRRAGEAREETHPDGVVTDYFKNGRRVVKTSIVRGLGHSWAGGDDTVAFHSSKGPDSSAVMWEFFKHQRRPSETRAMPSSHEAGRQRFECCK</sequence>
<dbReference type="Proteomes" id="UP000054903">
    <property type="component" value="Unassembled WGS sequence"/>
</dbReference>
<evidence type="ECO:0000256" key="2">
    <source>
        <dbReference type="ARBA" id="ARBA00022801"/>
    </source>
</evidence>
<dbReference type="SUPFAM" id="SSF53474">
    <property type="entry name" value="alpha/beta-Hydrolases"/>
    <property type="match status" value="1"/>
</dbReference>
<dbReference type="GO" id="GO:0005576">
    <property type="term" value="C:extracellular region"/>
    <property type="evidence" value="ECO:0007669"/>
    <property type="project" value="InterPro"/>
</dbReference>
<evidence type="ECO:0000256" key="3">
    <source>
        <dbReference type="SAM" id="MobiDB-lite"/>
    </source>
</evidence>
<dbReference type="InterPro" id="IPR029058">
    <property type="entry name" value="AB_hydrolase_fold"/>
</dbReference>
<organism evidence="4 5">
    <name type="scientific">Caballeronia fortuita</name>
    <dbReference type="NCBI Taxonomy" id="1777138"/>
    <lineage>
        <taxon>Bacteria</taxon>
        <taxon>Pseudomonadati</taxon>
        <taxon>Pseudomonadota</taxon>
        <taxon>Betaproteobacteria</taxon>
        <taxon>Burkholderiales</taxon>
        <taxon>Burkholderiaceae</taxon>
        <taxon>Caballeronia</taxon>
    </lineage>
</organism>
<proteinExistence type="predicted"/>
<feature type="compositionally biased region" description="Basic residues" evidence="3">
    <location>
        <begin position="36"/>
        <end position="46"/>
    </location>
</feature>
<dbReference type="PANTHER" id="PTHR43037:SF1">
    <property type="entry name" value="BLL1128 PROTEIN"/>
    <property type="match status" value="1"/>
</dbReference>
<dbReference type="PANTHER" id="PTHR43037">
    <property type="entry name" value="UNNAMED PRODUCT-RELATED"/>
    <property type="match status" value="1"/>
</dbReference>
<dbReference type="GO" id="GO:0016787">
    <property type="term" value="F:hydrolase activity"/>
    <property type="evidence" value="ECO:0007669"/>
    <property type="project" value="UniProtKB-KW"/>
</dbReference>
<dbReference type="RefSeq" id="WP_157694931.1">
    <property type="nucleotide sequence ID" value="NZ_FCNX02000017.1"/>
</dbReference>
<evidence type="ECO:0000256" key="1">
    <source>
        <dbReference type="ARBA" id="ARBA00022729"/>
    </source>
</evidence>
<evidence type="ECO:0000313" key="4">
    <source>
        <dbReference type="EMBL" id="SAK96192.1"/>
    </source>
</evidence>
<gene>
    <name evidence="4" type="ORF">AWB77_05584</name>
</gene>
<keyword evidence="2" id="KW-0378">Hydrolase</keyword>
<dbReference type="InterPro" id="IPR010126">
    <property type="entry name" value="Esterase_phb"/>
</dbReference>
<dbReference type="OrthoDB" id="9767239at2"/>
<keyword evidence="5" id="KW-1185">Reference proteome</keyword>
<comment type="caution">
    <text evidence="4">The sequence shown here is derived from an EMBL/GenBank/DDBJ whole genome shotgun (WGS) entry which is preliminary data.</text>
</comment>